<keyword evidence="3" id="KW-1185">Reference proteome</keyword>
<evidence type="ECO:0000313" key="2">
    <source>
        <dbReference type="EMBL" id="OMJ19543.1"/>
    </source>
</evidence>
<accession>A0A1R1XXY7</accession>
<proteinExistence type="predicted"/>
<dbReference type="Proteomes" id="UP000187429">
    <property type="component" value="Unassembled WGS sequence"/>
</dbReference>
<organism evidence="2 3">
    <name type="scientific">Smittium culicis</name>
    <dbReference type="NCBI Taxonomy" id="133412"/>
    <lineage>
        <taxon>Eukaryota</taxon>
        <taxon>Fungi</taxon>
        <taxon>Fungi incertae sedis</taxon>
        <taxon>Zoopagomycota</taxon>
        <taxon>Kickxellomycotina</taxon>
        <taxon>Harpellomycetes</taxon>
        <taxon>Harpellales</taxon>
        <taxon>Legeriomycetaceae</taxon>
        <taxon>Smittium</taxon>
    </lineage>
</organism>
<gene>
    <name evidence="2" type="ORF">AYI69_g6582</name>
    <name evidence="1" type="ORF">AYI69_g9509</name>
</gene>
<protein>
    <submittedName>
        <fullName evidence="2">Uncharacterized protein</fullName>
    </submittedName>
</protein>
<evidence type="ECO:0000313" key="3">
    <source>
        <dbReference type="Proteomes" id="UP000187429"/>
    </source>
</evidence>
<dbReference type="EMBL" id="LSSM01005676">
    <property type="protein sequence ID" value="OMJ12203.1"/>
    <property type="molecule type" value="Genomic_DNA"/>
</dbReference>
<reference evidence="2" key="1">
    <citation type="submission" date="2017-01" db="EMBL/GenBank/DDBJ databases">
        <authorList>
            <person name="Mah S.A."/>
            <person name="Swanson W.J."/>
            <person name="Moy G.W."/>
            <person name="Vacquier V.D."/>
        </authorList>
    </citation>
    <scope>NUCLEOTIDE SEQUENCE [LARGE SCALE GENOMIC DNA]</scope>
    <source>
        <strain evidence="2">ID-206-W2</strain>
    </source>
</reference>
<name>A0A1R1XXY7_9FUNG</name>
<sequence length="69" mass="8367">MESLEGIKAQQYYRTYKYFIRTVSKESYSSYPEQAYCKAGIRFIRPKIRHTEISERAPRHEPIFFLVEK</sequence>
<dbReference type="AlphaFoldDB" id="A0A1R1XXY7"/>
<comment type="caution">
    <text evidence="2">The sequence shown here is derived from an EMBL/GenBank/DDBJ whole genome shotgun (WGS) entry which is preliminary data.</text>
</comment>
<evidence type="ECO:0000313" key="1">
    <source>
        <dbReference type="EMBL" id="OMJ12203.1"/>
    </source>
</evidence>
<reference evidence="3" key="2">
    <citation type="submission" date="2017-01" db="EMBL/GenBank/DDBJ databases">
        <authorList>
            <person name="Wang Y."/>
            <person name="White M."/>
            <person name="Kvist S."/>
            <person name="Moncalvo J.-M."/>
        </authorList>
    </citation>
    <scope>NUCLEOTIDE SEQUENCE [LARGE SCALE GENOMIC DNA]</scope>
    <source>
        <strain evidence="3">ID-206-W2</strain>
    </source>
</reference>
<dbReference type="EMBL" id="LSSM01002974">
    <property type="protein sequence ID" value="OMJ19543.1"/>
    <property type="molecule type" value="Genomic_DNA"/>
</dbReference>